<dbReference type="Proteomes" id="UP000807716">
    <property type="component" value="Unassembled WGS sequence"/>
</dbReference>
<dbReference type="AlphaFoldDB" id="A0A9P6TX91"/>
<gene>
    <name evidence="8" type="primary">ECHS1</name>
    <name evidence="8" type="ORF">DFQ27_008974</name>
</gene>
<comment type="similarity">
    <text evidence="1 7">Belongs to the enoyl-CoA hydratase/isomerase family.</text>
</comment>
<dbReference type="PROSITE" id="PS00166">
    <property type="entry name" value="ENOYL_COA_HYDRATASE"/>
    <property type="match status" value="1"/>
</dbReference>
<dbReference type="GO" id="GO:0005739">
    <property type="term" value="C:mitochondrion"/>
    <property type="evidence" value="ECO:0007669"/>
    <property type="project" value="TreeGrafter"/>
</dbReference>
<dbReference type="InterPro" id="IPR014748">
    <property type="entry name" value="Enoyl-CoA_hydra_C"/>
</dbReference>
<dbReference type="Gene3D" id="1.10.12.10">
    <property type="entry name" value="Lyase 2-enoyl-coa Hydratase, Chain A, domain 2"/>
    <property type="match status" value="1"/>
</dbReference>
<comment type="caution">
    <text evidence="8">The sequence shown here is derived from an EMBL/GenBank/DDBJ whole genome shotgun (WGS) entry which is preliminary data.</text>
</comment>
<dbReference type="FunFam" id="1.10.12.10:FF:000001">
    <property type="entry name" value="Probable enoyl-CoA hydratase, mitochondrial"/>
    <property type="match status" value="1"/>
</dbReference>
<dbReference type="Pfam" id="PF00378">
    <property type="entry name" value="ECH_1"/>
    <property type="match status" value="1"/>
</dbReference>
<dbReference type="CDD" id="cd06558">
    <property type="entry name" value="crotonase-like"/>
    <property type="match status" value="1"/>
</dbReference>
<evidence type="ECO:0000256" key="1">
    <source>
        <dbReference type="ARBA" id="ARBA00005254"/>
    </source>
</evidence>
<evidence type="ECO:0000313" key="8">
    <source>
        <dbReference type="EMBL" id="KAG0251144.1"/>
    </source>
</evidence>
<evidence type="ECO:0000256" key="3">
    <source>
        <dbReference type="ARBA" id="ARBA00022832"/>
    </source>
</evidence>
<keyword evidence="3" id="KW-0276">Fatty acid metabolism</keyword>
<dbReference type="Gene3D" id="3.90.226.10">
    <property type="entry name" value="2-enoyl-CoA Hydratase, Chain A, domain 1"/>
    <property type="match status" value="1"/>
</dbReference>
<evidence type="ECO:0000313" key="9">
    <source>
        <dbReference type="Proteomes" id="UP000807716"/>
    </source>
</evidence>
<evidence type="ECO:0000256" key="6">
    <source>
        <dbReference type="ARBA" id="ARBA00073937"/>
    </source>
</evidence>
<name>A0A9P6TX91_9FUNG</name>
<dbReference type="InterPro" id="IPR029045">
    <property type="entry name" value="ClpP/crotonase-like_dom_sf"/>
</dbReference>
<dbReference type="NCBIfam" id="NF004517">
    <property type="entry name" value="PRK05862.1"/>
    <property type="match status" value="1"/>
</dbReference>
<dbReference type="GO" id="GO:0006635">
    <property type="term" value="P:fatty acid beta-oxidation"/>
    <property type="evidence" value="ECO:0007669"/>
    <property type="project" value="TreeGrafter"/>
</dbReference>
<dbReference type="EC" id="4.2.1.17" evidence="2"/>
<reference evidence="8" key="1">
    <citation type="journal article" date="2020" name="Fungal Divers.">
        <title>Resolving the Mortierellaceae phylogeny through synthesis of multi-gene phylogenetics and phylogenomics.</title>
        <authorList>
            <person name="Vandepol N."/>
            <person name="Liber J."/>
            <person name="Desiro A."/>
            <person name="Na H."/>
            <person name="Kennedy M."/>
            <person name="Barry K."/>
            <person name="Grigoriev I.V."/>
            <person name="Miller A.N."/>
            <person name="O'Donnell K."/>
            <person name="Stajich J.E."/>
            <person name="Bonito G."/>
        </authorList>
    </citation>
    <scope>NUCLEOTIDE SEQUENCE</scope>
    <source>
        <strain evidence="8">BC1065</strain>
    </source>
</reference>
<sequence>MFAALRQPLARAAVARPLARSFSVARPAYNAVSPAKPAQLEYLLTETRGRVALVTLNRPKALNALCNGLFVELNKVLEEFDNNSDIGAIVITGSERAFAAGADIKEMKDSNFIDNYKNNFLGHWTKITTIRKPIIAAVNGFALGGGCELAMMCDIIYAGDKAVFGQPEIKLGTIPGAGGTQRLVKAVGKSKAMEMCLTGSWNLNADEAERGGLVSKVFPADQVVDEAVKTAEKIASLSQPVVQMCKDAINQSFELSLSAGLTFERRLFHATFATNDQKEGMSAFAEKRKATFTHN</sequence>
<dbReference type="EMBL" id="JAAAJB010000786">
    <property type="protein sequence ID" value="KAG0251144.1"/>
    <property type="molecule type" value="Genomic_DNA"/>
</dbReference>
<dbReference type="OrthoDB" id="2018133at2759"/>
<evidence type="ECO:0000256" key="4">
    <source>
        <dbReference type="ARBA" id="ARBA00023098"/>
    </source>
</evidence>
<evidence type="ECO:0000256" key="5">
    <source>
        <dbReference type="ARBA" id="ARBA00023239"/>
    </source>
</evidence>
<proteinExistence type="inferred from homology"/>
<evidence type="ECO:0000256" key="7">
    <source>
        <dbReference type="RuleBase" id="RU003707"/>
    </source>
</evidence>
<keyword evidence="5" id="KW-0456">Lyase</keyword>
<dbReference type="GO" id="GO:0004300">
    <property type="term" value="F:enoyl-CoA hydratase activity"/>
    <property type="evidence" value="ECO:0007669"/>
    <property type="project" value="UniProtKB-EC"/>
</dbReference>
<organism evidence="8 9">
    <name type="scientific">Actinomortierella ambigua</name>
    <dbReference type="NCBI Taxonomy" id="1343610"/>
    <lineage>
        <taxon>Eukaryota</taxon>
        <taxon>Fungi</taxon>
        <taxon>Fungi incertae sedis</taxon>
        <taxon>Mucoromycota</taxon>
        <taxon>Mortierellomycotina</taxon>
        <taxon>Mortierellomycetes</taxon>
        <taxon>Mortierellales</taxon>
        <taxon>Mortierellaceae</taxon>
        <taxon>Actinomortierella</taxon>
    </lineage>
</organism>
<dbReference type="PANTHER" id="PTHR11941:SF54">
    <property type="entry name" value="ENOYL-COA HYDRATASE, MITOCHONDRIAL"/>
    <property type="match status" value="1"/>
</dbReference>
<dbReference type="PANTHER" id="PTHR11941">
    <property type="entry name" value="ENOYL-COA HYDRATASE-RELATED"/>
    <property type="match status" value="1"/>
</dbReference>
<protein>
    <recommendedName>
        <fullName evidence="6">Probable enoyl-CoA hydratase, mitochondrial</fullName>
        <ecNumber evidence="2">4.2.1.17</ecNumber>
    </recommendedName>
</protein>
<dbReference type="SUPFAM" id="SSF52096">
    <property type="entry name" value="ClpP/crotonase"/>
    <property type="match status" value="1"/>
</dbReference>
<dbReference type="InterPro" id="IPR001753">
    <property type="entry name" value="Enoyl-CoA_hydra/iso"/>
</dbReference>
<dbReference type="FunFam" id="3.90.226.10:FF:000019">
    <property type="entry name" value="Enoyl-CoA hydratase, mitochondrial"/>
    <property type="match status" value="1"/>
</dbReference>
<dbReference type="InterPro" id="IPR018376">
    <property type="entry name" value="Enoyl-CoA_hyd/isom_CS"/>
</dbReference>
<accession>A0A9P6TX91</accession>
<evidence type="ECO:0000256" key="2">
    <source>
        <dbReference type="ARBA" id="ARBA00012076"/>
    </source>
</evidence>
<keyword evidence="9" id="KW-1185">Reference proteome</keyword>
<keyword evidence="4" id="KW-0443">Lipid metabolism</keyword>